<name>A0AAW1NVV1_9CHLO</name>
<organism evidence="1 2">
    <name type="scientific">Symbiochloris irregularis</name>
    <dbReference type="NCBI Taxonomy" id="706552"/>
    <lineage>
        <taxon>Eukaryota</taxon>
        <taxon>Viridiplantae</taxon>
        <taxon>Chlorophyta</taxon>
        <taxon>core chlorophytes</taxon>
        <taxon>Trebouxiophyceae</taxon>
        <taxon>Trebouxiales</taxon>
        <taxon>Trebouxiaceae</taxon>
        <taxon>Symbiochloris</taxon>
    </lineage>
</organism>
<comment type="caution">
    <text evidence="1">The sequence shown here is derived from an EMBL/GenBank/DDBJ whole genome shotgun (WGS) entry which is preliminary data.</text>
</comment>
<reference evidence="1 2" key="1">
    <citation type="journal article" date="2024" name="Nat. Commun.">
        <title>Phylogenomics reveals the evolutionary origins of lichenization in chlorophyte algae.</title>
        <authorList>
            <person name="Puginier C."/>
            <person name="Libourel C."/>
            <person name="Otte J."/>
            <person name="Skaloud P."/>
            <person name="Haon M."/>
            <person name="Grisel S."/>
            <person name="Petersen M."/>
            <person name="Berrin J.G."/>
            <person name="Delaux P.M."/>
            <person name="Dal Grande F."/>
            <person name="Keller J."/>
        </authorList>
    </citation>
    <scope>NUCLEOTIDE SEQUENCE [LARGE SCALE GENOMIC DNA]</scope>
    <source>
        <strain evidence="1 2">SAG 2036</strain>
    </source>
</reference>
<dbReference type="AlphaFoldDB" id="A0AAW1NVV1"/>
<accession>A0AAW1NVV1</accession>
<protein>
    <submittedName>
        <fullName evidence="1">Uncharacterized protein</fullName>
    </submittedName>
</protein>
<proteinExistence type="predicted"/>
<gene>
    <name evidence="1" type="ORF">WJX73_004954</name>
</gene>
<sequence>MWGRLLEWLHQFSNPAASMVFDYRSFTVARTRLSGSVDNEGFLQLQEQDWLLELHLLCLSIRPHYRETWLRCCSSLGLPEESSEERP</sequence>
<evidence type="ECO:0000313" key="2">
    <source>
        <dbReference type="Proteomes" id="UP001465755"/>
    </source>
</evidence>
<evidence type="ECO:0000313" key="1">
    <source>
        <dbReference type="EMBL" id="KAK9800830.1"/>
    </source>
</evidence>
<keyword evidence="2" id="KW-1185">Reference proteome</keyword>
<dbReference type="Proteomes" id="UP001465755">
    <property type="component" value="Unassembled WGS sequence"/>
</dbReference>
<dbReference type="EMBL" id="JALJOQ010000079">
    <property type="protein sequence ID" value="KAK9800830.1"/>
    <property type="molecule type" value="Genomic_DNA"/>
</dbReference>